<evidence type="ECO:0000313" key="2">
    <source>
        <dbReference type="EMBL" id="CDM38083.1"/>
    </source>
</evidence>
<dbReference type="GO" id="GO:0003677">
    <property type="term" value="F:DNA binding"/>
    <property type="evidence" value="ECO:0007669"/>
    <property type="project" value="InterPro"/>
</dbReference>
<dbReference type="AlphaFoldDB" id="W6QMH6"/>
<dbReference type="SUPFAM" id="SSF46689">
    <property type="entry name" value="Homeodomain-like"/>
    <property type="match status" value="1"/>
</dbReference>
<dbReference type="InterPro" id="IPR009057">
    <property type="entry name" value="Homeodomain-like_sf"/>
</dbReference>
<reference evidence="2" key="1">
    <citation type="journal article" date="2014" name="Nat. Commun.">
        <title>Multiple recent horizontal transfers of a large genomic region in cheese making fungi.</title>
        <authorList>
            <person name="Cheeseman K."/>
            <person name="Ropars J."/>
            <person name="Renault P."/>
            <person name="Dupont J."/>
            <person name="Gouzy J."/>
            <person name="Branca A."/>
            <person name="Abraham A.L."/>
            <person name="Ceppi M."/>
            <person name="Conseiller E."/>
            <person name="Debuchy R."/>
            <person name="Malagnac F."/>
            <person name="Goarin A."/>
            <person name="Silar P."/>
            <person name="Lacoste S."/>
            <person name="Sallet E."/>
            <person name="Bensimon A."/>
            <person name="Giraud T."/>
            <person name="Brygoo Y."/>
        </authorList>
    </citation>
    <scope>NUCLEOTIDE SEQUENCE [LARGE SCALE GENOMIC DNA]</scope>
    <source>
        <strain evidence="2">FM164</strain>
    </source>
</reference>
<sequence length="108" mass="12299">MPPIRSRSSKHSVEQEGRILLAIQAFKNQEISSIREVARRFDVPETTLRRCLSGIQNLAISRANSRKLTQIEEESLEKWILSMDSCGAAPRPSMLPARFFQIKKCISN</sequence>
<dbReference type="Proteomes" id="UP000030686">
    <property type="component" value="Unassembled WGS sequence"/>
</dbReference>
<dbReference type="OrthoDB" id="4207519at2759"/>
<dbReference type="Pfam" id="PF05225">
    <property type="entry name" value="HTH_psq"/>
    <property type="match status" value="1"/>
</dbReference>
<dbReference type="InterPro" id="IPR007889">
    <property type="entry name" value="HTH_Psq"/>
</dbReference>
<name>W6QMH6_PENRF</name>
<protein>
    <submittedName>
        <fullName evidence="2">Probable transposable element</fullName>
    </submittedName>
</protein>
<dbReference type="EMBL" id="HG792022">
    <property type="protein sequence ID" value="CDM38083.1"/>
    <property type="molecule type" value="Genomic_DNA"/>
</dbReference>
<proteinExistence type="predicted"/>
<keyword evidence="3" id="KW-1185">Reference proteome</keyword>
<dbReference type="OMA" id="QMEPART"/>
<feature type="domain" description="HTH psq-type" evidence="1">
    <location>
        <begin position="16"/>
        <end position="55"/>
    </location>
</feature>
<gene>
    <name evidence="2" type="ORF">PROQFM164_S08g000134</name>
</gene>
<evidence type="ECO:0000313" key="3">
    <source>
        <dbReference type="Proteomes" id="UP000030686"/>
    </source>
</evidence>
<accession>W6QMH6</accession>
<organism evidence="2 3">
    <name type="scientific">Penicillium roqueforti (strain FM164)</name>
    <dbReference type="NCBI Taxonomy" id="1365484"/>
    <lineage>
        <taxon>Eukaryota</taxon>
        <taxon>Fungi</taxon>
        <taxon>Dikarya</taxon>
        <taxon>Ascomycota</taxon>
        <taxon>Pezizomycotina</taxon>
        <taxon>Eurotiomycetes</taxon>
        <taxon>Eurotiomycetidae</taxon>
        <taxon>Eurotiales</taxon>
        <taxon>Aspergillaceae</taxon>
        <taxon>Penicillium</taxon>
    </lineage>
</organism>
<evidence type="ECO:0000259" key="1">
    <source>
        <dbReference type="Pfam" id="PF05225"/>
    </source>
</evidence>